<dbReference type="EC" id="3.1.4.58" evidence="2"/>
<dbReference type="NCBIfam" id="TIGR02258">
    <property type="entry name" value="2_5_ligase"/>
    <property type="match status" value="1"/>
</dbReference>
<evidence type="ECO:0000256" key="1">
    <source>
        <dbReference type="ARBA" id="ARBA00022801"/>
    </source>
</evidence>
<feature type="active site" description="Proton donor" evidence="2">
    <location>
        <position position="41"/>
    </location>
</feature>
<dbReference type="HAMAP" id="MF_01940">
    <property type="entry name" value="RNA_CPDase"/>
    <property type="match status" value="1"/>
</dbReference>
<dbReference type="SUPFAM" id="SSF55144">
    <property type="entry name" value="LigT-like"/>
    <property type="match status" value="1"/>
</dbReference>
<dbReference type="AlphaFoldDB" id="A0A934THL6"/>
<evidence type="ECO:0000256" key="2">
    <source>
        <dbReference type="HAMAP-Rule" id="MF_01940"/>
    </source>
</evidence>
<dbReference type="Pfam" id="PF13563">
    <property type="entry name" value="2_5_RNA_ligase2"/>
    <property type="match status" value="1"/>
</dbReference>
<keyword evidence="1 2" id="KW-0378">Hydrolase</keyword>
<reference evidence="3" key="2">
    <citation type="journal article" date="2020" name="Microorganisms">
        <title>Osmotic Adaptation and Compatible Solute Biosynthesis of Phototrophic Bacteria as Revealed from Genome Analyses.</title>
        <authorList>
            <person name="Imhoff J.F."/>
            <person name="Rahn T."/>
            <person name="Kunzel S."/>
            <person name="Keller A."/>
            <person name="Neulinger S.C."/>
        </authorList>
    </citation>
    <scope>NUCLEOTIDE SEQUENCE</scope>
    <source>
        <strain evidence="3">LMG 28126</strain>
    </source>
</reference>
<dbReference type="GO" id="GO:0008664">
    <property type="term" value="F:RNA 2',3'-cyclic 3'-phosphodiesterase activity"/>
    <property type="evidence" value="ECO:0007669"/>
    <property type="project" value="UniProtKB-EC"/>
</dbReference>
<organism evidence="3 4">
    <name type="scientific">Rhodobaculum claviforme</name>
    <dbReference type="NCBI Taxonomy" id="1549854"/>
    <lineage>
        <taxon>Bacteria</taxon>
        <taxon>Pseudomonadati</taxon>
        <taxon>Pseudomonadota</taxon>
        <taxon>Alphaproteobacteria</taxon>
        <taxon>Rhodobacterales</taxon>
        <taxon>Paracoccaceae</taxon>
        <taxon>Rhodobaculum</taxon>
    </lineage>
</organism>
<comment type="function">
    <text evidence="2">Hydrolyzes RNA 2',3'-cyclic phosphodiester to an RNA 2'-phosphomonoester.</text>
</comment>
<evidence type="ECO:0000313" key="4">
    <source>
        <dbReference type="Proteomes" id="UP000706333"/>
    </source>
</evidence>
<sequence>MIRAFVALPLPETLCQRVMLLEQMLPLPRHAARPAPPETLHLTLAFLGSQPAPVLEDLHHALEGLGAPSFDLRLRGVDRFGGDTPRSVHAGVVPCGALAHLQRKVAQAARGAGITLERRRFVPHVTLARLDWRRLSPPERERLSLAIAGNGHFSAGPARITALALYRSYPGKGGSHHEELARYDLGPPPP</sequence>
<comment type="similarity">
    <text evidence="2">Belongs to the 2H phosphoesterase superfamily. ThpR family.</text>
</comment>
<keyword evidence="4" id="KW-1185">Reference proteome</keyword>
<comment type="catalytic activity">
    <reaction evidence="2">
        <text>a 3'-end 2',3'-cyclophospho-ribonucleotide-RNA + H2O = a 3'-end 2'-phospho-ribonucleotide-RNA + H(+)</text>
        <dbReference type="Rhea" id="RHEA:11828"/>
        <dbReference type="Rhea" id="RHEA-COMP:10464"/>
        <dbReference type="Rhea" id="RHEA-COMP:17353"/>
        <dbReference type="ChEBI" id="CHEBI:15377"/>
        <dbReference type="ChEBI" id="CHEBI:15378"/>
        <dbReference type="ChEBI" id="CHEBI:83064"/>
        <dbReference type="ChEBI" id="CHEBI:173113"/>
        <dbReference type="EC" id="3.1.4.58"/>
    </reaction>
</comment>
<dbReference type="GO" id="GO:0004113">
    <property type="term" value="F:2',3'-cyclic-nucleotide 3'-phosphodiesterase activity"/>
    <property type="evidence" value="ECO:0007669"/>
    <property type="project" value="InterPro"/>
</dbReference>
<dbReference type="PANTHER" id="PTHR35561:SF1">
    <property type="entry name" value="RNA 2',3'-CYCLIC PHOSPHODIESTERASE"/>
    <property type="match status" value="1"/>
</dbReference>
<protein>
    <recommendedName>
        <fullName evidence="2">RNA 2',3'-cyclic phosphodiesterase</fullName>
        <shortName evidence="2">RNA 2',3'-CPDase</shortName>
        <ecNumber evidence="2">3.1.4.58</ecNumber>
    </recommendedName>
</protein>
<proteinExistence type="inferred from homology"/>
<feature type="active site" description="Proton acceptor" evidence="2">
    <location>
        <position position="124"/>
    </location>
</feature>
<dbReference type="PANTHER" id="PTHR35561">
    <property type="entry name" value="RNA 2',3'-CYCLIC PHOSPHODIESTERASE"/>
    <property type="match status" value="1"/>
</dbReference>
<dbReference type="Gene3D" id="3.90.1140.10">
    <property type="entry name" value="Cyclic phosphodiesterase"/>
    <property type="match status" value="1"/>
</dbReference>
<keyword evidence="3" id="KW-0436">Ligase</keyword>
<dbReference type="RefSeq" id="WP_201155616.1">
    <property type="nucleotide sequence ID" value="NZ_NHSD01000097.1"/>
</dbReference>
<dbReference type="InterPro" id="IPR009097">
    <property type="entry name" value="Cyclic_Pdiesterase"/>
</dbReference>
<accession>A0A934THL6</accession>
<name>A0A934THL6_9RHOB</name>
<feature type="short sequence motif" description="HXTX 1" evidence="2">
    <location>
        <begin position="41"/>
        <end position="44"/>
    </location>
</feature>
<dbReference type="GO" id="GO:0016874">
    <property type="term" value="F:ligase activity"/>
    <property type="evidence" value="ECO:0007669"/>
    <property type="project" value="UniProtKB-KW"/>
</dbReference>
<gene>
    <name evidence="3" type="ORF">CCR87_01765</name>
</gene>
<dbReference type="InterPro" id="IPR004175">
    <property type="entry name" value="RNA_CPDase"/>
</dbReference>
<dbReference type="EMBL" id="NHSD01000097">
    <property type="protein sequence ID" value="MBK5926092.1"/>
    <property type="molecule type" value="Genomic_DNA"/>
</dbReference>
<comment type="caution">
    <text evidence="3">The sequence shown here is derived from an EMBL/GenBank/DDBJ whole genome shotgun (WGS) entry which is preliminary data.</text>
</comment>
<reference evidence="3" key="1">
    <citation type="submission" date="2017-05" db="EMBL/GenBank/DDBJ databases">
        <authorList>
            <person name="Imhoff J.F."/>
            <person name="Rahn T."/>
            <person name="Kuenzel S."/>
            <person name="Neulinger S.C."/>
        </authorList>
    </citation>
    <scope>NUCLEOTIDE SEQUENCE</scope>
    <source>
        <strain evidence="3">LMG 28126</strain>
    </source>
</reference>
<evidence type="ECO:0000313" key="3">
    <source>
        <dbReference type="EMBL" id="MBK5926092.1"/>
    </source>
</evidence>
<dbReference type="Proteomes" id="UP000706333">
    <property type="component" value="Unassembled WGS sequence"/>
</dbReference>
<feature type="short sequence motif" description="HXTX 2" evidence="2">
    <location>
        <begin position="124"/>
        <end position="127"/>
    </location>
</feature>